<dbReference type="GO" id="GO:0016810">
    <property type="term" value="F:hydrolase activity, acting on carbon-nitrogen (but not peptide) bonds"/>
    <property type="evidence" value="ECO:0007669"/>
    <property type="project" value="InterPro"/>
</dbReference>
<organism evidence="3 4">
    <name type="scientific">Manduca sexta</name>
    <name type="common">Tobacco hawkmoth</name>
    <name type="synonym">Tobacco hornworm</name>
    <dbReference type="NCBI Taxonomy" id="7130"/>
    <lineage>
        <taxon>Eukaryota</taxon>
        <taxon>Metazoa</taxon>
        <taxon>Ecdysozoa</taxon>
        <taxon>Arthropoda</taxon>
        <taxon>Hexapoda</taxon>
        <taxon>Insecta</taxon>
        <taxon>Pterygota</taxon>
        <taxon>Neoptera</taxon>
        <taxon>Endopterygota</taxon>
        <taxon>Lepidoptera</taxon>
        <taxon>Glossata</taxon>
        <taxon>Ditrysia</taxon>
        <taxon>Bombycoidea</taxon>
        <taxon>Sphingidae</taxon>
        <taxon>Sphinginae</taxon>
        <taxon>Sphingini</taxon>
        <taxon>Manduca</taxon>
    </lineage>
</organism>
<evidence type="ECO:0000313" key="4">
    <source>
        <dbReference type="Proteomes" id="UP000791440"/>
    </source>
</evidence>
<dbReference type="EMBL" id="JH668507">
    <property type="protein sequence ID" value="KAG6456231.1"/>
    <property type="molecule type" value="Genomic_DNA"/>
</dbReference>
<keyword evidence="4" id="KW-1185">Reference proteome</keyword>
<dbReference type="InterPro" id="IPR002509">
    <property type="entry name" value="NODB_dom"/>
</dbReference>
<sequence length="392" mass="44738">MVRIQYLEHETMKWFILVSLVVAVVAEEAGELPSAEPCDVEACKLPECRCSTTDIPGGLSPRNTPQFVSLTFDDSVNILNMETYRRLIFNRRNSNGCPAGTTFYVSHEYTNYQLINELYNRGYEIALHSISHRVPQTWWATASLEELRQDIGDQKEQMAHFANIPANQIKGVRLPFLQMSGNTSFQVMKEYELLYDHSWPTASLRDPGLWPYTLHHESTQDCFAPPCPTASIPGPWVFPMITWIDPNGFPCSMVDACTSFPDREDENAWFAFIMQNFERHYFGNRAPFGFYVHEGYIRAYPAVERALARFLNVINHLNDVFMANAVDIVEWVKNPVPVNEYRARPCKSVTPSFCPASSCGPLIGQHNQMSYWIPICNVCPANYPWVGNPLGR</sequence>
<feature type="signal peptide" evidence="1">
    <location>
        <begin position="1"/>
        <end position="26"/>
    </location>
</feature>
<comment type="caution">
    <text evidence="3">The sequence shown here is derived from an EMBL/GenBank/DDBJ whole genome shotgun (WGS) entry which is preliminary data.</text>
</comment>
<reference evidence="3" key="2">
    <citation type="submission" date="2020-12" db="EMBL/GenBank/DDBJ databases">
        <authorList>
            <person name="Kanost M."/>
        </authorList>
    </citation>
    <scope>NUCLEOTIDE SEQUENCE</scope>
</reference>
<keyword evidence="1" id="KW-0732">Signal</keyword>
<proteinExistence type="predicted"/>
<protein>
    <recommendedName>
        <fullName evidence="2">NodB homology domain-containing protein</fullName>
    </recommendedName>
</protein>
<dbReference type="Pfam" id="PF01522">
    <property type="entry name" value="Polysacc_deac_1"/>
    <property type="match status" value="1"/>
</dbReference>
<name>A0A922CS88_MANSE</name>
<gene>
    <name evidence="3" type="ORF">O3G_MSEX009619</name>
</gene>
<feature type="chain" id="PRO_5038324634" description="NodB homology domain-containing protein" evidence="1">
    <location>
        <begin position="27"/>
        <end position="392"/>
    </location>
</feature>
<dbReference type="GO" id="GO:0005975">
    <property type="term" value="P:carbohydrate metabolic process"/>
    <property type="evidence" value="ECO:0007669"/>
    <property type="project" value="InterPro"/>
</dbReference>
<dbReference type="InterPro" id="IPR011330">
    <property type="entry name" value="Glyco_hydro/deAcase_b/a-brl"/>
</dbReference>
<feature type="domain" description="NodB homology" evidence="2">
    <location>
        <begin position="64"/>
        <end position="191"/>
    </location>
</feature>
<dbReference type="OrthoDB" id="504708at2759"/>
<dbReference type="Gene3D" id="3.20.20.370">
    <property type="entry name" value="Glycoside hydrolase/deacetylase"/>
    <property type="match status" value="1"/>
</dbReference>
<dbReference type="Proteomes" id="UP000791440">
    <property type="component" value="Unassembled WGS sequence"/>
</dbReference>
<dbReference type="CDD" id="cd10975">
    <property type="entry name" value="CE4_CDA_like_2"/>
    <property type="match status" value="1"/>
</dbReference>
<dbReference type="EMBL" id="JH668507">
    <property type="protein sequence ID" value="KAG6456232.1"/>
    <property type="molecule type" value="Genomic_DNA"/>
</dbReference>
<reference evidence="3" key="1">
    <citation type="journal article" date="2016" name="Insect Biochem. Mol. Biol.">
        <title>Multifaceted biological insights from a draft genome sequence of the tobacco hornworm moth, Manduca sexta.</title>
        <authorList>
            <person name="Kanost M.R."/>
            <person name="Arrese E.L."/>
            <person name="Cao X."/>
            <person name="Chen Y.R."/>
            <person name="Chellapilla S."/>
            <person name="Goldsmith M.R."/>
            <person name="Grosse-Wilde E."/>
            <person name="Heckel D.G."/>
            <person name="Herndon N."/>
            <person name="Jiang H."/>
            <person name="Papanicolaou A."/>
            <person name="Qu J."/>
            <person name="Soulages J.L."/>
            <person name="Vogel H."/>
            <person name="Walters J."/>
            <person name="Waterhouse R.M."/>
            <person name="Ahn S.J."/>
            <person name="Almeida F.C."/>
            <person name="An C."/>
            <person name="Aqrawi P."/>
            <person name="Bretschneider A."/>
            <person name="Bryant W.B."/>
            <person name="Bucks S."/>
            <person name="Chao H."/>
            <person name="Chevignon G."/>
            <person name="Christen J.M."/>
            <person name="Clarke D.F."/>
            <person name="Dittmer N.T."/>
            <person name="Ferguson L.C.F."/>
            <person name="Garavelou S."/>
            <person name="Gordon K.H.J."/>
            <person name="Gunaratna R.T."/>
            <person name="Han Y."/>
            <person name="Hauser F."/>
            <person name="He Y."/>
            <person name="Heidel-Fischer H."/>
            <person name="Hirsh A."/>
            <person name="Hu Y."/>
            <person name="Jiang H."/>
            <person name="Kalra D."/>
            <person name="Klinner C."/>
            <person name="Konig C."/>
            <person name="Kovar C."/>
            <person name="Kroll A.R."/>
            <person name="Kuwar S.S."/>
            <person name="Lee S.L."/>
            <person name="Lehman R."/>
            <person name="Li K."/>
            <person name="Li Z."/>
            <person name="Liang H."/>
            <person name="Lovelace S."/>
            <person name="Lu Z."/>
            <person name="Mansfield J.H."/>
            <person name="McCulloch K.J."/>
            <person name="Mathew T."/>
            <person name="Morton B."/>
            <person name="Muzny D.M."/>
            <person name="Neunemann D."/>
            <person name="Ongeri F."/>
            <person name="Pauchet Y."/>
            <person name="Pu L.L."/>
            <person name="Pyrousis I."/>
            <person name="Rao X.J."/>
            <person name="Redding A."/>
            <person name="Roesel C."/>
            <person name="Sanchez-Gracia A."/>
            <person name="Schaack S."/>
            <person name="Shukla A."/>
            <person name="Tetreau G."/>
            <person name="Wang Y."/>
            <person name="Xiong G.H."/>
            <person name="Traut W."/>
            <person name="Walsh T.K."/>
            <person name="Worley K.C."/>
            <person name="Wu D."/>
            <person name="Wu W."/>
            <person name="Wu Y.Q."/>
            <person name="Zhang X."/>
            <person name="Zou Z."/>
            <person name="Zucker H."/>
            <person name="Briscoe A.D."/>
            <person name="Burmester T."/>
            <person name="Clem R.J."/>
            <person name="Feyereisen R."/>
            <person name="Grimmelikhuijzen C.J.P."/>
            <person name="Hamodrakas S.J."/>
            <person name="Hansson B.S."/>
            <person name="Huguet E."/>
            <person name="Jermiin L.S."/>
            <person name="Lan Q."/>
            <person name="Lehman H.K."/>
            <person name="Lorenzen M."/>
            <person name="Merzendorfer H."/>
            <person name="Michalopoulos I."/>
            <person name="Morton D.B."/>
            <person name="Muthukrishnan S."/>
            <person name="Oakeshott J.G."/>
            <person name="Palmer W."/>
            <person name="Park Y."/>
            <person name="Passarelli A.L."/>
            <person name="Rozas J."/>
            <person name="Schwartz L.M."/>
            <person name="Smith W."/>
            <person name="Southgate A."/>
            <person name="Vilcinskas A."/>
            <person name="Vogt R."/>
            <person name="Wang P."/>
            <person name="Werren J."/>
            <person name="Yu X.Q."/>
            <person name="Zhou J.J."/>
            <person name="Brown S.J."/>
            <person name="Scherer S.E."/>
            <person name="Richards S."/>
            <person name="Blissard G.W."/>
        </authorList>
    </citation>
    <scope>NUCLEOTIDE SEQUENCE</scope>
</reference>
<dbReference type="PANTHER" id="PTHR45985">
    <property type="match status" value="1"/>
</dbReference>
<dbReference type="SUPFAM" id="SSF88713">
    <property type="entry name" value="Glycoside hydrolase/deacetylase"/>
    <property type="match status" value="1"/>
</dbReference>
<dbReference type="AlphaFoldDB" id="A0A922CS88"/>
<accession>A0A922CS88</accession>
<evidence type="ECO:0000313" key="3">
    <source>
        <dbReference type="EMBL" id="KAG6456231.1"/>
    </source>
</evidence>
<dbReference type="PANTHER" id="PTHR45985:SF8">
    <property type="entry name" value="CHITIN DEACETYLASE-LIKE 9, ISOFORM A"/>
    <property type="match status" value="1"/>
</dbReference>
<evidence type="ECO:0000259" key="2">
    <source>
        <dbReference type="Pfam" id="PF01522"/>
    </source>
</evidence>
<evidence type="ECO:0000256" key="1">
    <source>
        <dbReference type="SAM" id="SignalP"/>
    </source>
</evidence>
<dbReference type="InterPro" id="IPR052740">
    <property type="entry name" value="CE4"/>
</dbReference>